<dbReference type="InterPro" id="IPR011011">
    <property type="entry name" value="Znf_FYVE_PHD"/>
</dbReference>
<evidence type="ECO:0000256" key="3">
    <source>
        <dbReference type="ARBA" id="ARBA00022833"/>
    </source>
</evidence>
<evidence type="ECO:0000256" key="4">
    <source>
        <dbReference type="PROSITE-ProRule" id="PRU00091"/>
    </source>
</evidence>
<evidence type="ECO:0000259" key="5">
    <source>
        <dbReference type="PROSITE" id="PS50178"/>
    </source>
</evidence>
<evidence type="ECO:0000313" key="7">
    <source>
        <dbReference type="EMBL" id="VFT88313.1"/>
    </source>
</evidence>
<feature type="domain" description="FYVE-type" evidence="5">
    <location>
        <begin position="237"/>
        <end position="303"/>
    </location>
</feature>
<keyword evidence="2 4" id="KW-0863">Zinc-finger</keyword>
<protein>
    <submittedName>
        <fullName evidence="7">Aste57867_11452 protein</fullName>
    </submittedName>
</protein>
<keyword evidence="1" id="KW-0479">Metal-binding</keyword>
<organism evidence="7 8">
    <name type="scientific">Aphanomyces stellatus</name>
    <dbReference type="NCBI Taxonomy" id="120398"/>
    <lineage>
        <taxon>Eukaryota</taxon>
        <taxon>Sar</taxon>
        <taxon>Stramenopiles</taxon>
        <taxon>Oomycota</taxon>
        <taxon>Saprolegniomycetes</taxon>
        <taxon>Saprolegniales</taxon>
        <taxon>Verrucalvaceae</taxon>
        <taxon>Aphanomyces</taxon>
    </lineage>
</organism>
<dbReference type="InterPro" id="IPR017455">
    <property type="entry name" value="Znf_FYVE-rel"/>
</dbReference>
<dbReference type="InterPro" id="IPR000306">
    <property type="entry name" value="Znf_FYVE"/>
</dbReference>
<accession>A0A485KTC2</accession>
<evidence type="ECO:0000313" key="8">
    <source>
        <dbReference type="Proteomes" id="UP000332933"/>
    </source>
</evidence>
<dbReference type="Proteomes" id="UP000332933">
    <property type="component" value="Unassembled WGS sequence"/>
</dbReference>
<sequence length="380" mass="41923">MAVPTARMRLLSTESLSHHDIYYNHAVAAAPTLLVDPASTFKLQHSADGIHVFEDMGRVKATTTIHQPAHWLLASSLHSPTSHGFRRRMFHYFGNAFANGLCLHNTAADGPVALQWLALKHGAIAYDMAFASTTLTLQVDGDGIKAVPLSPTASLGVQVWSSVPDLVTKPAGVARLSLVSSGFVVEAVDDTTSTVSFVLQFGRATHSPTLAWMRSLAFTAVASFRRSQDPMLPPMLWTGNAYCYLCFKTFGLWHRRHHCRFCGQAICARCMTYVPTAHEWKLATSRRKAARVPACTRCPDAMMQRSVQLFTGIRSPHFGSRTWSAATDGRYEGGSEASWPSTPHSAVSSDFVRISRACRKFDYIHQLNNAAQEKLLDEWV</sequence>
<evidence type="ECO:0000256" key="2">
    <source>
        <dbReference type="ARBA" id="ARBA00022771"/>
    </source>
</evidence>
<name>A0A485KTC2_9STRA</name>
<evidence type="ECO:0000256" key="1">
    <source>
        <dbReference type="ARBA" id="ARBA00022723"/>
    </source>
</evidence>
<proteinExistence type="predicted"/>
<dbReference type="PANTHER" id="PTHR43102:SF2">
    <property type="entry name" value="GAF DOMAIN-CONTAINING PROTEIN"/>
    <property type="match status" value="1"/>
</dbReference>
<keyword evidence="3" id="KW-0862">Zinc</keyword>
<dbReference type="GO" id="GO:0008270">
    <property type="term" value="F:zinc ion binding"/>
    <property type="evidence" value="ECO:0007669"/>
    <property type="project" value="UniProtKB-KW"/>
</dbReference>
<dbReference type="PANTHER" id="PTHR43102">
    <property type="entry name" value="SLR1143 PROTEIN"/>
    <property type="match status" value="1"/>
</dbReference>
<dbReference type="EMBL" id="CAADRA010005304">
    <property type="protein sequence ID" value="VFT88313.1"/>
    <property type="molecule type" value="Genomic_DNA"/>
</dbReference>
<dbReference type="Pfam" id="PF01363">
    <property type="entry name" value="FYVE"/>
    <property type="match status" value="1"/>
</dbReference>
<dbReference type="EMBL" id="VJMH01005283">
    <property type="protein sequence ID" value="KAF0697869.1"/>
    <property type="molecule type" value="Genomic_DNA"/>
</dbReference>
<keyword evidence="8" id="KW-1185">Reference proteome</keyword>
<gene>
    <name evidence="7" type="primary">Aste57867_11452</name>
    <name evidence="6" type="ORF">As57867_011409</name>
    <name evidence="7" type="ORF">ASTE57867_11452</name>
</gene>
<dbReference type="SMART" id="SM00064">
    <property type="entry name" value="FYVE"/>
    <property type="match status" value="1"/>
</dbReference>
<dbReference type="SUPFAM" id="SSF57903">
    <property type="entry name" value="FYVE/PHD zinc finger"/>
    <property type="match status" value="1"/>
</dbReference>
<dbReference type="AlphaFoldDB" id="A0A485KTC2"/>
<dbReference type="OrthoDB" id="63070at2759"/>
<evidence type="ECO:0000313" key="6">
    <source>
        <dbReference type="EMBL" id="KAF0697869.1"/>
    </source>
</evidence>
<dbReference type="InterPro" id="IPR013083">
    <property type="entry name" value="Znf_RING/FYVE/PHD"/>
</dbReference>
<dbReference type="PROSITE" id="PS50178">
    <property type="entry name" value="ZF_FYVE"/>
    <property type="match status" value="1"/>
</dbReference>
<dbReference type="Gene3D" id="3.30.40.10">
    <property type="entry name" value="Zinc/RING finger domain, C3HC4 (zinc finger)"/>
    <property type="match status" value="1"/>
</dbReference>
<reference evidence="7 8" key="1">
    <citation type="submission" date="2019-03" db="EMBL/GenBank/DDBJ databases">
        <authorList>
            <person name="Gaulin E."/>
            <person name="Dumas B."/>
        </authorList>
    </citation>
    <scope>NUCLEOTIDE SEQUENCE [LARGE SCALE GENOMIC DNA]</scope>
    <source>
        <strain evidence="7">CBS 568.67</strain>
    </source>
</reference>
<reference evidence="6" key="2">
    <citation type="submission" date="2019-06" db="EMBL/GenBank/DDBJ databases">
        <title>Genomics analysis of Aphanomyces spp. identifies a new class of oomycete effector associated with host adaptation.</title>
        <authorList>
            <person name="Gaulin E."/>
        </authorList>
    </citation>
    <scope>NUCLEOTIDE SEQUENCE</scope>
    <source>
        <strain evidence="6">CBS 578.67</strain>
    </source>
</reference>